<protein>
    <submittedName>
        <fullName evidence="1">Uncharacterized protein</fullName>
    </submittedName>
</protein>
<dbReference type="Proteomes" id="UP001153334">
    <property type="component" value="Unassembled WGS sequence"/>
</dbReference>
<proteinExistence type="predicted"/>
<accession>A0ACC2IF28</accession>
<gene>
    <name evidence="1" type="ORF">ONZ43_g5096</name>
</gene>
<keyword evidence="2" id="KW-1185">Reference proteome</keyword>
<comment type="caution">
    <text evidence="1">The sequence shown here is derived from an EMBL/GenBank/DDBJ whole genome shotgun (WGS) entry which is preliminary data.</text>
</comment>
<reference evidence="1" key="1">
    <citation type="submission" date="2022-11" db="EMBL/GenBank/DDBJ databases">
        <title>Genome Sequence of Nemania bipapillata.</title>
        <authorList>
            <person name="Buettner E."/>
        </authorList>
    </citation>
    <scope>NUCLEOTIDE SEQUENCE</scope>
    <source>
        <strain evidence="1">CP14</strain>
    </source>
</reference>
<evidence type="ECO:0000313" key="1">
    <source>
        <dbReference type="EMBL" id="KAJ8113697.1"/>
    </source>
</evidence>
<dbReference type="EMBL" id="JAPESX010001498">
    <property type="protein sequence ID" value="KAJ8113697.1"/>
    <property type="molecule type" value="Genomic_DNA"/>
</dbReference>
<sequence>MRDESSTESSNDTHDDESMGTDDDSDDNDWHEGDVWTQARIDDFCKKQWRFLSPVFSTSKFIRKFDQRCIMPFTEKYPECGSGAFGQVTKYKIHESHLINCEEPGFKCPEFVAIKELAMKNREDHQGISDTWGKEAKALHKMNLLKQPHIVFCYTAFTHGNIGAQDHYLMLEWASGGNLRNLWKSFKRPKLTELLVKDTMYQILGLVKAIDKAHYPETGPNFRHGDLKPENILWFKDESGNGIGTLKIGDWGLAKQHFRVTEMRSNNTTTKWSTQRYEPPEEADILGDNILTPDQSGRRRSRLYDIWALGCITLEFLVWLML</sequence>
<organism evidence="1 2">
    <name type="scientific">Nemania bipapillata</name>
    <dbReference type="NCBI Taxonomy" id="110536"/>
    <lineage>
        <taxon>Eukaryota</taxon>
        <taxon>Fungi</taxon>
        <taxon>Dikarya</taxon>
        <taxon>Ascomycota</taxon>
        <taxon>Pezizomycotina</taxon>
        <taxon>Sordariomycetes</taxon>
        <taxon>Xylariomycetidae</taxon>
        <taxon>Xylariales</taxon>
        <taxon>Xylariaceae</taxon>
        <taxon>Nemania</taxon>
    </lineage>
</organism>
<name>A0ACC2IF28_9PEZI</name>
<evidence type="ECO:0000313" key="2">
    <source>
        <dbReference type="Proteomes" id="UP001153334"/>
    </source>
</evidence>